<comment type="caution">
    <text evidence="2">The sequence shown here is derived from an EMBL/GenBank/DDBJ whole genome shotgun (WGS) entry which is preliminary data.</text>
</comment>
<accession>A0AAV6VT09</accession>
<keyword evidence="1" id="KW-0812">Transmembrane</keyword>
<evidence type="ECO:0000313" key="3">
    <source>
        <dbReference type="Proteomes" id="UP000827092"/>
    </source>
</evidence>
<feature type="transmembrane region" description="Helical" evidence="1">
    <location>
        <begin position="20"/>
        <end position="40"/>
    </location>
</feature>
<organism evidence="2 3">
    <name type="scientific">Oedothorax gibbosus</name>
    <dbReference type="NCBI Taxonomy" id="931172"/>
    <lineage>
        <taxon>Eukaryota</taxon>
        <taxon>Metazoa</taxon>
        <taxon>Ecdysozoa</taxon>
        <taxon>Arthropoda</taxon>
        <taxon>Chelicerata</taxon>
        <taxon>Arachnida</taxon>
        <taxon>Araneae</taxon>
        <taxon>Araneomorphae</taxon>
        <taxon>Entelegynae</taxon>
        <taxon>Araneoidea</taxon>
        <taxon>Linyphiidae</taxon>
        <taxon>Erigoninae</taxon>
        <taxon>Oedothorax</taxon>
    </lineage>
</organism>
<evidence type="ECO:0000313" key="2">
    <source>
        <dbReference type="EMBL" id="KAG8199822.1"/>
    </source>
</evidence>
<keyword evidence="1" id="KW-1133">Transmembrane helix</keyword>
<dbReference type="AlphaFoldDB" id="A0AAV6VT09"/>
<reference evidence="2 3" key="1">
    <citation type="journal article" date="2022" name="Nat. Ecol. Evol.">
        <title>A masculinizing supergene underlies an exaggerated male reproductive morph in a spider.</title>
        <authorList>
            <person name="Hendrickx F."/>
            <person name="De Corte Z."/>
            <person name="Sonet G."/>
            <person name="Van Belleghem S.M."/>
            <person name="Kostlbacher S."/>
            <person name="Vangestel C."/>
        </authorList>
    </citation>
    <scope>NUCLEOTIDE SEQUENCE [LARGE SCALE GENOMIC DNA]</scope>
    <source>
        <strain evidence="2">W744_W776</strain>
    </source>
</reference>
<evidence type="ECO:0000256" key="1">
    <source>
        <dbReference type="SAM" id="Phobius"/>
    </source>
</evidence>
<dbReference type="Proteomes" id="UP000827092">
    <property type="component" value="Unassembled WGS sequence"/>
</dbReference>
<name>A0AAV6VT09_9ARAC</name>
<protein>
    <submittedName>
        <fullName evidence="2">Uncharacterized protein</fullName>
    </submittedName>
</protein>
<gene>
    <name evidence="2" type="ORF">JTE90_000910</name>
</gene>
<keyword evidence="3" id="KW-1185">Reference proteome</keyword>
<sequence length="73" mass="8047">MLDPVFLHATTNLKSGIMKMSPITWFCMVIFAVLAVLSAVPGASGHHNKHEDNELMEMITAGVVALLLQQRNR</sequence>
<proteinExistence type="predicted"/>
<keyword evidence="1" id="KW-0472">Membrane</keyword>
<dbReference type="EMBL" id="JAFNEN010000024">
    <property type="protein sequence ID" value="KAG8199822.1"/>
    <property type="molecule type" value="Genomic_DNA"/>
</dbReference>